<accession>C0EI31</accession>
<feature type="region of interest" description="Disordered" evidence="1">
    <location>
        <begin position="1"/>
        <end position="20"/>
    </location>
</feature>
<reference evidence="2 3" key="1">
    <citation type="submission" date="2009-01" db="EMBL/GenBank/DDBJ databases">
        <authorList>
            <person name="Fulton L."/>
            <person name="Clifton S."/>
            <person name="Fulton B."/>
            <person name="Xu J."/>
            <person name="Minx P."/>
            <person name="Pepin K.H."/>
            <person name="Johnson M."/>
            <person name="Bhonagiri V."/>
            <person name="Nash W.E."/>
            <person name="Mardis E.R."/>
            <person name="Wilson R.K."/>
        </authorList>
    </citation>
    <scope>NUCLEOTIDE SEQUENCE [LARGE SCALE GENOMIC DNA]</scope>
    <source>
        <strain evidence="2 3">DSM 5476</strain>
    </source>
</reference>
<evidence type="ECO:0000256" key="1">
    <source>
        <dbReference type="SAM" id="MobiDB-lite"/>
    </source>
</evidence>
<reference evidence="2 3" key="2">
    <citation type="submission" date="2009-02" db="EMBL/GenBank/DDBJ databases">
        <title>Draft genome sequence of Clostridium methylpentosum (DSM 5476).</title>
        <authorList>
            <person name="Sudarsanam P."/>
            <person name="Ley R."/>
            <person name="Guruge J."/>
            <person name="Turnbaugh P.J."/>
            <person name="Mahowald M."/>
            <person name="Liep D."/>
            <person name="Gordon J."/>
        </authorList>
    </citation>
    <scope>NUCLEOTIDE SEQUENCE [LARGE SCALE GENOMIC DNA]</scope>
    <source>
        <strain evidence="2 3">DSM 5476</strain>
    </source>
</reference>
<name>C0EI31_9FIRM</name>
<evidence type="ECO:0000313" key="2">
    <source>
        <dbReference type="EMBL" id="EEG28839.1"/>
    </source>
</evidence>
<proteinExistence type="predicted"/>
<evidence type="ECO:0000313" key="3">
    <source>
        <dbReference type="Proteomes" id="UP000003340"/>
    </source>
</evidence>
<keyword evidence="3" id="KW-1185">Reference proteome</keyword>
<protein>
    <submittedName>
        <fullName evidence="2">Uncharacterized protein</fullName>
    </submittedName>
</protein>
<organism evidence="2 3">
    <name type="scientific">[Clostridium] methylpentosum DSM 5476</name>
    <dbReference type="NCBI Taxonomy" id="537013"/>
    <lineage>
        <taxon>Bacteria</taxon>
        <taxon>Bacillati</taxon>
        <taxon>Bacillota</taxon>
        <taxon>Clostridia</taxon>
        <taxon>Eubacteriales</taxon>
        <taxon>Oscillospiraceae</taxon>
        <taxon>Oscillospiraceae incertae sedis</taxon>
    </lineage>
</organism>
<gene>
    <name evidence="2" type="ORF">CLOSTMETH_03526</name>
</gene>
<dbReference type="STRING" id="537013.CLOSTMETH_03526"/>
<dbReference type="HOGENOM" id="CLU_3268137_0_0_9"/>
<sequence length="41" mass="4658">MIPRSISTREQAAGTTSKNQAAITAAWEKHSYLHRLEMLCR</sequence>
<dbReference type="EMBL" id="ACEC01000124">
    <property type="protein sequence ID" value="EEG28839.1"/>
    <property type="molecule type" value="Genomic_DNA"/>
</dbReference>
<comment type="caution">
    <text evidence="2">The sequence shown here is derived from an EMBL/GenBank/DDBJ whole genome shotgun (WGS) entry which is preliminary data.</text>
</comment>
<dbReference type="Proteomes" id="UP000003340">
    <property type="component" value="Unassembled WGS sequence"/>
</dbReference>
<dbReference type="AlphaFoldDB" id="C0EI31"/>